<evidence type="ECO:0000256" key="1">
    <source>
        <dbReference type="SAM" id="MobiDB-lite"/>
    </source>
</evidence>
<dbReference type="EMBL" id="LAZR01027298">
    <property type="protein sequence ID" value="KKL66143.1"/>
    <property type="molecule type" value="Genomic_DNA"/>
</dbReference>
<evidence type="ECO:0000313" key="2">
    <source>
        <dbReference type="EMBL" id="KKL66143.1"/>
    </source>
</evidence>
<protein>
    <recommendedName>
        <fullName evidence="3">Helix-turn-helix domain-containing protein</fullName>
    </recommendedName>
</protein>
<comment type="caution">
    <text evidence="2">The sequence shown here is derived from an EMBL/GenBank/DDBJ whole genome shotgun (WGS) entry which is preliminary data.</text>
</comment>
<organism evidence="2">
    <name type="scientific">marine sediment metagenome</name>
    <dbReference type="NCBI Taxonomy" id="412755"/>
    <lineage>
        <taxon>unclassified sequences</taxon>
        <taxon>metagenomes</taxon>
        <taxon>ecological metagenomes</taxon>
    </lineage>
</organism>
<evidence type="ECO:0008006" key="3">
    <source>
        <dbReference type="Google" id="ProtNLM"/>
    </source>
</evidence>
<dbReference type="AlphaFoldDB" id="A0A0F9DWA1"/>
<sequence>MTQDSRPELNRAPTLALATRGWVSLNKFAVLIGVSYPTVLKMRDRGDVRCVKVGGINRVYQAEVQRYLKEGNAPQVRTEPETSGEGDESSSPSLLDQGDDNASR</sequence>
<name>A0A0F9DWA1_9ZZZZ</name>
<proteinExistence type="predicted"/>
<gene>
    <name evidence="2" type="ORF">LCGC14_2147920</name>
</gene>
<accession>A0A0F9DWA1</accession>
<reference evidence="2" key="1">
    <citation type="journal article" date="2015" name="Nature">
        <title>Complex archaea that bridge the gap between prokaryotes and eukaryotes.</title>
        <authorList>
            <person name="Spang A."/>
            <person name="Saw J.H."/>
            <person name="Jorgensen S.L."/>
            <person name="Zaremba-Niedzwiedzka K."/>
            <person name="Martijn J."/>
            <person name="Lind A.E."/>
            <person name="van Eijk R."/>
            <person name="Schleper C."/>
            <person name="Guy L."/>
            <person name="Ettema T.J."/>
        </authorList>
    </citation>
    <scope>NUCLEOTIDE SEQUENCE</scope>
</reference>
<feature type="region of interest" description="Disordered" evidence="1">
    <location>
        <begin position="70"/>
        <end position="104"/>
    </location>
</feature>